<dbReference type="GO" id="GO:0006950">
    <property type="term" value="P:response to stress"/>
    <property type="evidence" value="ECO:0007669"/>
    <property type="project" value="TreeGrafter"/>
</dbReference>
<accession>A0AAE3GGD8</accession>
<feature type="domain" description="HTH marR-type" evidence="1">
    <location>
        <begin position="12"/>
        <end position="149"/>
    </location>
</feature>
<evidence type="ECO:0000313" key="3">
    <source>
        <dbReference type="Proteomes" id="UP001206128"/>
    </source>
</evidence>
<dbReference type="Pfam" id="PF01047">
    <property type="entry name" value="MarR"/>
    <property type="match status" value="1"/>
</dbReference>
<dbReference type="InterPro" id="IPR036390">
    <property type="entry name" value="WH_DNA-bd_sf"/>
</dbReference>
<dbReference type="SMART" id="SM00347">
    <property type="entry name" value="HTH_MARR"/>
    <property type="match status" value="1"/>
</dbReference>
<sequence>MASISRGSAPDPRLLFADLVRCETRLYNALNERLRERHGIVTSQYEFLRHLREHPGCRVADLAAEFAIGIGATSKGIDRLERHGWVARQPNPADRRSSLLVLTDDGVRMVDAAERTFTERVTELIEGALDRTRAAAVAEALALLRTALERDQIGMPTG</sequence>
<dbReference type="Proteomes" id="UP001206128">
    <property type="component" value="Unassembled WGS sequence"/>
</dbReference>
<comment type="caution">
    <text evidence="2">The sequence shown here is derived from an EMBL/GenBank/DDBJ whole genome shotgun (WGS) entry which is preliminary data.</text>
</comment>
<reference evidence="2" key="1">
    <citation type="submission" date="2022-06" db="EMBL/GenBank/DDBJ databases">
        <title>Genomic Encyclopedia of Archaeal and Bacterial Type Strains, Phase II (KMG-II): from individual species to whole genera.</title>
        <authorList>
            <person name="Goeker M."/>
        </authorList>
    </citation>
    <scope>NUCLEOTIDE SEQUENCE</scope>
    <source>
        <strain evidence="2">DSM 43935</strain>
    </source>
</reference>
<dbReference type="PROSITE" id="PS50995">
    <property type="entry name" value="HTH_MARR_2"/>
    <property type="match status" value="1"/>
</dbReference>
<dbReference type="AlphaFoldDB" id="A0AAE3GGD8"/>
<dbReference type="PRINTS" id="PR00598">
    <property type="entry name" value="HTHMARR"/>
</dbReference>
<organism evidence="2 3">
    <name type="scientific">Goodfellowiella coeruleoviolacea</name>
    <dbReference type="NCBI Taxonomy" id="334858"/>
    <lineage>
        <taxon>Bacteria</taxon>
        <taxon>Bacillati</taxon>
        <taxon>Actinomycetota</taxon>
        <taxon>Actinomycetes</taxon>
        <taxon>Pseudonocardiales</taxon>
        <taxon>Pseudonocardiaceae</taxon>
        <taxon>Goodfellowiella</taxon>
    </lineage>
</organism>
<dbReference type="InterPro" id="IPR036388">
    <property type="entry name" value="WH-like_DNA-bd_sf"/>
</dbReference>
<dbReference type="PANTHER" id="PTHR33164:SF94">
    <property type="entry name" value="TRANSCRIPTIONAL REGULATORY PROTEIN-RELATED"/>
    <property type="match status" value="1"/>
</dbReference>
<dbReference type="GO" id="GO:0003677">
    <property type="term" value="F:DNA binding"/>
    <property type="evidence" value="ECO:0007669"/>
    <property type="project" value="UniProtKB-KW"/>
</dbReference>
<protein>
    <submittedName>
        <fullName evidence="2">DNA-binding transcriptional regulator, MarR family</fullName>
    </submittedName>
</protein>
<dbReference type="InterPro" id="IPR039422">
    <property type="entry name" value="MarR/SlyA-like"/>
</dbReference>
<keyword evidence="3" id="KW-1185">Reference proteome</keyword>
<evidence type="ECO:0000259" key="1">
    <source>
        <dbReference type="PROSITE" id="PS50995"/>
    </source>
</evidence>
<evidence type="ECO:0000313" key="2">
    <source>
        <dbReference type="EMBL" id="MCP2167178.1"/>
    </source>
</evidence>
<dbReference type="RefSeq" id="WP_253773799.1">
    <property type="nucleotide sequence ID" value="NZ_JAMTCK010000009.1"/>
</dbReference>
<name>A0AAE3GGD8_9PSEU</name>
<dbReference type="PANTHER" id="PTHR33164">
    <property type="entry name" value="TRANSCRIPTIONAL REGULATOR, MARR FAMILY"/>
    <property type="match status" value="1"/>
</dbReference>
<proteinExistence type="predicted"/>
<gene>
    <name evidence="2" type="ORF">LX83_004051</name>
</gene>
<dbReference type="GO" id="GO:0003700">
    <property type="term" value="F:DNA-binding transcription factor activity"/>
    <property type="evidence" value="ECO:0007669"/>
    <property type="project" value="InterPro"/>
</dbReference>
<keyword evidence="2" id="KW-0238">DNA-binding</keyword>
<dbReference type="SUPFAM" id="SSF46785">
    <property type="entry name" value="Winged helix' DNA-binding domain"/>
    <property type="match status" value="1"/>
</dbReference>
<dbReference type="InterPro" id="IPR000835">
    <property type="entry name" value="HTH_MarR-typ"/>
</dbReference>
<dbReference type="EMBL" id="JAMTCK010000009">
    <property type="protein sequence ID" value="MCP2167178.1"/>
    <property type="molecule type" value="Genomic_DNA"/>
</dbReference>
<dbReference type="Gene3D" id="1.10.10.10">
    <property type="entry name" value="Winged helix-like DNA-binding domain superfamily/Winged helix DNA-binding domain"/>
    <property type="match status" value="1"/>
</dbReference>